<dbReference type="SUPFAM" id="SSF55008">
    <property type="entry name" value="HMA, heavy metal-associated domain"/>
    <property type="match status" value="1"/>
</dbReference>
<dbReference type="NCBIfam" id="TIGR01494">
    <property type="entry name" value="ATPase_P-type"/>
    <property type="match status" value="1"/>
</dbReference>
<gene>
    <name evidence="13" type="ORF">JF886_10955</name>
</gene>
<comment type="similarity">
    <text evidence="2 10">Belongs to the cation transport ATPase (P-type) (TC 3.A.3) family. Type IB subfamily.</text>
</comment>
<dbReference type="PROSITE" id="PS01047">
    <property type="entry name" value="HMA_1"/>
    <property type="match status" value="1"/>
</dbReference>
<dbReference type="InterPro" id="IPR036163">
    <property type="entry name" value="HMA_dom_sf"/>
</dbReference>
<dbReference type="Pfam" id="PF00122">
    <property type="entry name" value="E1-E2_ATPase"/>
    <property type="match status" value="1"/>
</dbReference>
<dbReference type="PANTHER" id="PTHR43520">
    <property type="entry name" value="ATP7, ISOFORM B"/>
    <property type="match status" value="1"/>
</dbReference>
<evidence type="ECO:0000256" key="3">
    <source>
        <dbReference type="ARBA" id="ARBA00022692"/>
    </source>
</evidence>
<organism evidence="13 14">
    <name type="scientific">Candidatus Aeolococcus gillhamiae</name>
    <dbReference type="NCBI Taxonomy" id="3127015"/>
    <lineage>
        <taxon>Bacteria</taxon>
        <taxon>Bacillati</taxon>
        <taxon>Candidatus Dormiibacterota</taxon>
        <taxon>Candidatus Dormibacteria</taxon>
        <taxon>Candidatus Aeolococcales</taxon>
        <taxon>Candidatus Aeolococcaceae</taxon>
        <taxon>Candidatus Aeolococcus</taxon>
    </lineage>
</organism>
<keyword evidence="6 10" id="KW-0067">ATP-binding</keyword>
<dbReference type="Gene3D" id="3.40.50.1000">
    <property type="entry name" value="HAD superfamily/HAD-like"/>
    <property type="match status" value="1"/>
</dbReference>
<evidence type="ECO:0000256" key="4">
    <source>
        <dbReference type="ARBA" id="ARBA00022723"/>
    </source>
</evidence>
<dbReference type="GO" id="GO:0005524">
    <property type="term" value="F:ATP binding"/>
    <property type="evidence" value="ECO:0007669"/>
    <property type="project" value="UniProtKB-UniRule"/>
</dbReference>
<dbReference type="Pfam" id="PF00403">
    <property type="entry name" value="HMA"/>
    <property type="match status" value="1"/>
</dbReference>
<keyword evidence="9 10" id="KW-0472">Membrane</keyword>
<dbReference type="SFLD" id="SFLDG00002">
    <property type="entry name" value="C1.7:_P-type_atpase_like"/>
    <property type="match status" value="1"/>
</dbReference>
<dbReference type="PANTHER" id="PTHR43520:SF8">
    <property type="entry name" value="P-TYPE CU(+) TRANSPORTER"/>
    <property type="match status" value="1"/>
</dbReference>
<feature type="compositionally biased region" description="Basic residues" evidence="11">
    <location>
        <begin position="84"/>
        <end position="95"/>
    </location>
</feature>
<dbReference type="Pfam" id="PF00702">
    <property type="entry name" value="Hydrolase"/>
    <property type="match status" value="1"/>
</dbReference>
<dbReference type="Gene3D" id="3.30.70.100">
    <property type="match status" value="1"/>
</dbReference>
<feature type="transmembrane region" description="Helical" evidence="10">
    <location>
        <begin position="209"/>
        <end position="228"/>
    </location>
</feature>
<dbReference type="InterPro" id="IPR059000">
    <property type="entry name" value="ATPase_P-type_domA"/>
</dbReference>
<dbReference type="Proteomes" id="UP000606991">
    <property type="component" value="Unassembled WGS sequence"/>
</dbReference>
<evidence type="ECO:0000256" key="2">
    <source>
        <dbReference type="ARBA" id="ARBA00006024"/>
    </source>
</evidence>
<protein>
    <submittedName>
        <fullName evidence="13">Copper-translocating P-type ATPase</fullName>
    </submittedName>
</protein>
<dbReference type="NCBIfam" id="TIGR01525">
    <property type="entry name" value="ATPase-IB_hvy"/>
    <property type="match status" value="1"/>
</dbReference>
<reference evidence="13 14" key="1">
    <citation type="submission" date="2020-10" db="EMBL/GenBank/DDBJ databases">
        <title>Ca. Dormibacterota MAGs.</title>
        <authorList>
            <person name="Montgomery K."/>
        </authorList>
    </citation>
    <scope>NUCLEOTIDE SEQUENCE [LARGE SCALE GENOMIC DNA]</scope>
    <source>
        <strain evidence="13">SC8812_S17_18</strain>
    </source>
</reference>
<evidence type="ECO:0000256" key="1">
    <source>
        <dbReference type="ARBA" id="ARBA00004651"/>
    </source>
</evidence>
<dbReference type="PRINTS" id="PR00943">
    <property type="entry name" value="CUATPASE"/>
</dbReference>
<dbReference type="NCBIfam" id="TIGR01511">
    <property type="entry name" value="ATPase-IB1_Cu"/>
    <property type="match status" value="1"/>
</dbReference>
<dbReference type="InterPro" id="IPR044492">
    <property type="entry name" value="P_typ_ATPase_HD_dom"/>
</dbReference>
<dbReference type="AlphaFoldDB" id="A0A934JYK6"/>
<dbReference type="GO" id="GO:0016887">
    <property type="term" value="F:ATP hydrolysis activity"/>
    <property type="evidence" value="ECO:0007669"/>
    <property type="project" value="InterPro"/>
</dbReference>
<proteinExistence type="inferred from homology"/>
<evidence type="ECO:0000259" key="12">
    <source>
        <dbReference type="PROSITE" id="PS50846"/>
    </source>
</evidence>
<evidence type="ECO:0000256" key="8">
    <source>
        <dbReference type="ARBA" id="ARBA00022989"/>
    </source>
</evidence>
<comment type="caution">
    <text evidence="13">The sequence shown here is derived from an EMBL/GenBank/DDBJ whole genome shotgun (WGS) entry which is preliminary data.</text>
</comment>
<dbReference type="Gene3D" id="2.70.150.10">
    <property type="entry name" value="Calcium-transporting ATPase, cytoplasmic transduction domain A"/>
    <property type="match status" value="1"/>
</dbReference>
<name>A0A934JYK6_9BACT</name>
<dbReference type="InterPro" id="IPR018303">
    <property type="entry name" value="ATPase_P-typ_P_site"/>
</dbReference>
<feature type="transmembrane region" description="Helical" evidence="10">
    <location>
        <begin position="472"/>
        <end position="493"/>
    </location>
</feature>
<evidence type="ECO:0000256" key="9">
    <source>
        <dbReference type="ARBA" id="ARBA00023136"/>
    </source>
</evidence>
<keyword evidence="10" id="KW-1003">Cell membrane</keyword>
<dbReference type="SUPFAM" id="SSF81665">
    <property type="entry name" value="Calcium ATPase, transmembrane domain M"/>
    <property type="match status" value="1"/>
</dbReference>
<dbReference type="CDD" id="cd00371">
    <property type="entry name" value="HMA"/>
    <property type="match status" value="1"/>
</dbReference>
<dbReference type="FunFam" id="3.30.70.100:FF:000005">
    <property type="entry name" value="Copper-exporting P-type ATPase A"/>
    <property type="match status" value="1"/>
</dbReference>
<dbReference type="GO" id="GO:0043682">
    <property type="term" value="F:P-type divalent copper transporter activity"/>
    <property type="evidence" value="ECO:0007669"/>
    <property type="project" value="TreeGrafter"/>
</dbReference>
<dbReference type="InterPro" id="IPR001757">
    <property type="entry name" value="P_typ_ATPase"/>
</dbReference>
<evidence type="ECO:0000313" key="14">
    <source>
        <dbReference type="Proteomes" id="UP000606991"/>
    </source>
</evidence>
<dbReference type="GO" id="GO:0005886">
    <property type="term" value="C:plasma membrane"/>
    <property type="evidence" value="ECO:0007669"/>
    <property type="project" value="UniProtKB-SubCell"/>
</dbReference>
<dbReference type="FunFam" id="2.70.150.10:FF:000002">
    <property type="entry name" value="Copper-transporting ATPase 1, putative"/>
    <property type="match status" value="1"/>
</dbReference>
<keyword evidence="3 10" id="KW-0812">Transmembrane</keyword>
<evidence type="ECO:0000256" key="5">
    <source>
        <dbReference type="ARBA" id="ARBA00022741"/>
    </source>
</evidence>
<keyword evidence="7" id="KW-1278">Translocase</keyword>
<evidence type="ECO:0000256" key="10">
    <source>
        <dbReference type="RuleBase" id="RU362081"/>
    </source>
</evidence>
<feature type="transmembrane region" description="Helical" evidence="10">
    <location>
        <begin position="779"/>
        <end position="795"/>
    </location>
</feature>
<accession>A0A934JYK6</accession>
<dbReference type="CDD" id="cd02094">
    <property type="entry name" value="P-type_ATPase_Cu-like"/>
    <property type="match status" value="1"/>
</dbReference>
<dbReference type="GO" id="GO:0005507">
    <property type="term" value="F:copper ion binding"/>
    <property type="evidence" value="ECO:0007669"/>
    <property type="project" value="TreeGrafter"/>
</dbReference>
<evidence type="ECO:0000256" key="11">
    <source>
        <dbReference type="SAM" id="MobiDB-lite"/>
    </source>
</evidence>
<dbReference type="InterPro" id="IPR036412">
    <property type="entry name" value="HAD-like_sf"/>
</dbReference>
<keyword evidence="4 10" id="KW-0479">Metal-binding</keyword>
<dbReference type="InterPro" id="IPR017969">
    <property type="entry name" value="Heavy-metal-associated_CS"/>
</dbReference>
<evidence type="ECO:0000256" key="7">
    <source>
        <dbReference type="ARBA" id="ARBA00022967"/>
    </source>
</evidence>
<dbReference type="InterPro" id="IPR027256">
    <property type="entry name" value="P-typ_ATPase_IB"/>
</dbReference>
<dbReference type="PROSITE" id="PS50846">
    <property type="entry name" value="HMA_2"/>
    <property type="match status" value="1"/>
</dbReference>
<sequence>MPLGRGLPHGPTIRPVVGRCQCLAIPVGGILAGRDHFDHYQERSDGSRGIWRQGHDLRQLRAERQQGGGSGPRSDRGDRLTRDRAHRRRLRRPARRGSGQDGRRGRRVRVRRQALTVVAAAPEEQLVTLDIEGMTCASCVNRIERVLERRPGVHEARVNLATRTARVRTAPHEPIGDLLQTVERAGYGARVHVDGDVSDHEASGYLRRLIVAAVLTVPILWLTFLAHLGDRGMLITWALATPVQFYAGWPFIRSAVAAARHGGSTMDTLVAAGSLSAYGYSVWATLAGRQEHYFDTAAVIITLILVGKVLEARARAGATDASRTLLERAAKTATLLVDAEERSVAVEDLRVGDTVVVRPGEKIPVDGVVVAGASTVDLSLLTGESAPVEVVPGTEVVGASVNGTGRLIVQARHVGADSKLAEIVRLLQAAQGSKAPVQRLADRISSVFVPIVLGLAALTFGGWLLAGVGAGAALLHAVSVVLIACPCALGLATPAAIMAGSGRAAELGILFKGGEVFEAARDITVVLLDKTGTVTEGRMGLADVFAVDGDADGMLALAAAVEAGSEHPIAAAVVAGARQRNLIVPEATGFAVEAGSRASASVGGRTATVGRPDGVGPDLRTTVERWAAAGLTVVAVAVDGEVRGIVAVADRIKPGSAAAIARLRAGGLQVAMVTGDRRATAEAVARQAGIDRVLAEVYPEDKVAEVVRLQHEGERVMFVGDGINDAPALAGARIGVALGSGTDVAIAAADITLPGGDLGGAVAAMEIARRTYRVIQQNLVWAFAYNVVMIPLAVAGVLNPMFAAGAMATSSVTVVANALRLRRFHRRTDPQQLAPIHVEEIADAA</sequence>
<dbReference type="InterPro" id="IPR023299">
    <property type="entry name" value="ATPase_P-typ_cyto_dom_N"/>
</dbReference>
<feature type="transmembrane region" description="Helical" evidence="10">
    <location>
        <begin position="801"/>
        <end position="819"/>
    </location>
</feature>
<dbReference type="PROSITE" id="PS00154">
    <property type="entry name" value="ATPASE_E1_E2"/>
    <property type="match status" value="1"/>
</dbReference>
<feature type="region of interest" description="Disordered" evidence="11">
    <location>
        <begin position="62"/>
        <end position="108"/>
    </location>
</feature>
<feature type="transmembrane region" description="Helical" evidence="10">
    <location>
        <begin position="447"/>
        <end position="466"/>
    </location>
</feature>
<dbReference type="PRINTS" id="PR00119">
    <property type="entry name" value="CATATPASE"/>
</dbReference>
<evidence type="ECO:0000256" key="6">
    <source>
        <dbReference type="ARBA" id="ARBA00022840"/>
    </source>
</evidence>
<evidence type="ECO:0000313" key="13">
    <source>
        <dbReference type="EMBL" id="MBJ7595360.1"/>
    </source>
</evidence>
<dbReference type="SUPFAM" id="SSF56784">
    <property type="entry name" value="HAD-like"/>
    <property type="match status" value="1"/>
</dbReference>
<dbReference type="SFLD" id="SFLDS00003">
    <property type="entry name" value="Haloacid_Dehalogenase"/>
    <property type="match status" value="1"/>
</dbReference>
<dbReference type="GO" id="GO:0055070">
    <property type="term" value="P:copper ion homeostasis"/>
    <property type="evidence" value="ECO:0007669"/>
    <property type="project" value="TreeGrafter"/>
</dbReference>
<dbReference type="Gene3D" id="3.40.1110.10">
    <property type="entry name" value="Calcium-transporting ATPase, cytoplasmic domain N"/>
    <property type="match status" value="1"/>
</dbReference>
<feature type="compositionally biased region" description="Basic and acidic residues" evidence="11">
    <location>
        <begin position="73"/>
        <end position="83"/>
    </location>
</feature>
<keyword evidence="8 10" id="KW-1133">Transmembrane helix</keyword>
<dbReference type="PROSITE" id="PS01229">
    <property type="entry name" value="COF_2"/>
    <property type="match status" value="1"/>
</dbReference>
<keyword evidence="5 10" id="KW-0547">Nucleotide-binding</keyword>
<dbReference type="SFLD" id="SFLDF00027">
    <property type="entry name" value="p-type_atpase"/>
    <property type="match status" value="1"/>
</dbReference>
<dbReference type="InterPro" id="IPR008250">
    <property type="entry name" value="ATPase_P-typ_transduc_dom_A_sf"/>
</dbReference>
<dbReference type="InterPro" id="IPR023214">
    <property type="entry name" value="HAD_sf"/>
</dbReference>
<dbReference type="EMBL" id="JAEKNS010000113">
    <property type="protein sequence ID" value="MBJ7595360.1"/>
    <property type="molecule type" value="Genomic_DNA"/>
</dbReference>
<dbReference type="InterPro" id="IPR023298">
    <property type="entry name" value="ATPase_P-typ_TM_dom_sf"/>
</dbReference>
<dbReference type="SUPFAM" id="SSF81653">
    <property type="entry name" value="Calcium ATPase, transduction domain A"/>
    <property type="match status" value="1"/>
</dbReference>
<dbReference type="InterPro" id="IPR006121">
    <property type="entry name" value="HMA_dom"/>
</dbReference>
<feature type="domain" description="HMA" evidence="12">
    <location>
        <begin position="125"/>
        <end position="190"/>
    </location>
</feature>
<comment type="subcellular location">
    <subcellularLocation>
        <location evidence="1">Cell membrane</location>
        <topology evidence="1">Multi-pass membrane protein</topology>
    </subcellularLocation>
</comment>